<organism evidence="1">
    <name type="scientific">marine metagenome</name>
    <dbReference type="NCBI Taxonomy" id="408172"/>
    <lineage>
        <taxon>unclassified sequences</taxon>
        <taxon>metagenomes</taxon>
        <taxon>ecological metagenomes</taxon>
    </lineage>
</organism>
<sequence>VKAGLPDSVLQNPRIPLRIQRLATPSNYDRILLAIQSLENQAQIQSFLPEVASALRTDQNTRFSMPIMTTKNKIVIMPPARTKSFTRYPPGPIISAFTW</sequence>
<gene>
    <name evidence="1" type="ORF">METZ01_LOCUS497986</name>
</gene>
<proteinExistence type="predicted"/>
<accession>A0A383DKX1</accession>
<reference evidence="1" key="1">
    <citation type="submission" date="2018-05" db="EMBL/GenBank/DDBJ databases">
        <authorList>
            <person name="Lanie J.A."/>
            <person name="Ng W.-L."/>
            <person name="Kazmierczak K.M."/>
            <person name="Andrzejewski T.M."/>
            <person name="Davidsen T.M."/>
            <person name="Wayne K.J."/>
            <person name="Tettelin H."/>
            <person name="Glass J.I."/>
            <person name="Rusch D."/>
            <person name="Podicherti R."/>
            <person name="Tsui H.-C.T."/>
            <person name="Winkler M.E."/>
        </authorList>
    </citation>
    <scope>NUCLEOTIDE SEQUENCE</scope>
</reference>
<protein>
    <submittedName>
        <fullName evidence="1">Uncharacterized protein</fullName>
    </submittedName>
</protein>
<dbReference type="AlphaFoldDB" id="A0A383DKX1"/>
<dbReference type="EMBL" id="UINC01218206">
    <property type="protein sequence ID" value="SVE45132.1"/>
    <property type="molecule type" value="Genomic_DNA"/>
</dbReference>
<feature type="non-terminal residue" evidence="1">
    <location>
        <position position="1"/>
    </location>
</feature>
<name>A0A383DKX1_9ZZZZ</name>
<evidence type="ECO:0000313" key="1">
    <source>
        <dbReference type="EMBL" id="SVE45132.1"/>
    </source>
</evidence>